<dbReference type="PANTHER" id="PTHR34053:SF1">
    <property type="entry name" value="PROTEIN ULTRAPETALA 1"/>
    <property type="match status" value="1"/>
</dbReference>
<dbReference type="GO" id="GO:0005829">
    <property type="term" value="C:cytosol"/>
    <property type="evidence" value="ECO:0007669"/>
    <property type="project" value="TreeGrafter"/>
</dbReference>
<keyword evidence="5" id="KW-1185">Reference proteome</keyword>
<dbReference type="InterPro" id="IPR020533">
    <property type="entry name" value="Developmental_reg_ULTRAPETALA"/>
</dbReference>
<dbReference type="AlphaFoldDB" id="A0AAW1HEF9"/>
<accession>A0AAW1HEF9</accession>
<sequence>MSKPTERQIKIFGFQVTVPARSDEGTQNEKPGLPATQDRVLSDHGDVLGKVNEKKKNIIEDDFLGVTEKQNENVALPTNEDHHLLQHEEPKKIAGKEKTNKKNDFLGETKEKSKKTAKGKGKVVEQDDFLSETSEDSIEIITGNGKRKVIVQDDFLSETSEEDEEIAYPDTQDCKLFEDEELSGIVITEKGQDFIQVDCGCTNRRLGDYVGKLKVYRDGKLEVSCLCYPGCEKENVRPIEFERHAGIIGPSRWKSHIWVPVNGSKRPLYKTILLKYYIGSPNDPSSKRKRGGMRVHKDEFLTCSACGKNRRFECRDQQQCWLYHQAYLARDRWTCSDFPYYEYVFFSYIFLY</sequence>
<comment type="caution">
    <text evidence="4">The sequence shown here is derived from an EMBL/GenBank/DDBJ whole genome shotgun (WGS) entry which is preliminary data.</text>
</comment>
<feature type="domain" description="ULTRAPETALA1/2 zinc finger" evidence="3">
    <location>
        <begin position="296"/>
        <end position="342"/>
    </location>
</feature>
<dbReference type="Proteomes" id="UP001443914">
    <property type="component" value="Unassembled WGS sequence"/>
</dbReference>
<dbReference type="EMBL" id="JBDFQZ010000012">
    <property type="protein sequence ID" value="KAK9674437.1"/>
    <property type="molecule type" value="Genomic_DNA"/>
</dbReference>
<evidence type="ECO:0000259" key="3">
    <source>
        <dbReference type="Pfam" id="PF23293"/>
    </source>
</evidence>
<feature type="domain" description="ULTRAPETALA1/2 SAND" evidence="2">
    <location>
        <begin position="187"/>
        <end position="277"/>
    </location>
</feature>
<dbReference type="Pfam" id="PF23292">
    <property type="entry name" value="SAND_ULT1"/>
    <property type="match status" value="1"/>
</dbReference>
<gene>
    <name evidence="4" type="ORF">RND81_12G232400</name>
</gene>
<dbReference type="Pfam" id="PF23293">
    <property type="entry name" value="zf_ULT1"/>
    <property type="match status" value="1"/>
</dbReference>
<evidence type="ECO:0000259" key="2">
    <source>
        <dbReference type="Pfam" id="PF23292"/>
    </source>
</evidence>
<dbReference type="InterPro" id="IPR057012">
    <property type="entry name" value="ULT1/2_Znf"/>
</dbReference>
<evidence type="ECO:0000313" key="4">
    <source>
        <dbReference type="EMBL" id="KAK9674437.1"/>
    </source>
</evidence>
<feature type="region of interest" description="Disordered" evidence="1">
    <location>
        <begin position="1"/>
        <end position="41"/>
    </location>
</feature>
<dbReference type="GO" id="GO:0005634">
    <property type="term" value="C:nucleus"/>
    <property type="evidence" value="ECO:0007669"/>
    <property type="project" value="TreeGrafter"/>
</dbReference>
<reference evidence="4" key="1">
    <citation type="submission" date="2024-03" db="EMBL/GenBank/DDBJ databases">
        <title>WGS assembly of Saponaria officinalis var. Norfolk2.</title>
        <authorList>
            <person name="Jenkins J."/>
            <person name="Shu S."/>
            <person name="Grimwood J."/>
            <person name="Barry K."/>
            <person name="Goodstein D."/>
            <person name="Schmutz J."/>
            <person name="Leebens-Mack J."/>
            <person name="Osbourn A."/>
        </authorList>
    </citation>
    <scope>NUCLEOTIDE SEQUENCE [LARGE SCALE GENOMIC DNA]</scope>
    <source>
        <strain evidence="4">JIC</strain>
    </source>
</reference>
<name>A0AAW1HEF9_SAPOF</name>
<evidence type="ECO:0000313" key="5">
    <source>
        <dbReference type="Proteomes" id="UP001443914"/>
    </source>
</evidence>
<dbReference type="PANTHER" id="PTHR34053">
    <property type="entry name" value="PROTEIN ULTRAPETALA 1"/>
    <property type="match status" value="1"/>
</dbReference>
<dbReference type="InterPro" id="IPR057011">
    <property type="entry name" value="ULT1/2_SAND"/>
</dbReference>
<organism evidence="4 5">
    <name type="scientific">Saponaria officinalis</name>
    <name type="common">Common soapwort</name>
    <name type="synonym">Lychnis saponaria</name>
    <dbReference type="NCBI Taxonomy" id="3572"/>
    <lineage>
        <taxon>Eukaryota</taxon>
        <taxon>Viridiplantae</taxon>
        <taxon>Streptophyta</taxon>
        <taxon>Embryophyta</taxon>
        <taxon>Tracheophyta</taxon>
        <taxon>Spermatophyta</taxon>
        <taxon>Magnoliopsida</taxon>
        <taxon>eudicotyledons</taxon>
        <taxon>Gunneridae</taxon>
        <taxon>Pentapetalae</taxon>
        <taxon>Caryophyllales</taxon>
        <taxon>Caryophyllaceae</taxon>
        <taxon>Caryophylleae</taxon>
        <taxon>Saponaria</taxon>
    </lineage>
</organism>
<protein>
    <submittedName>
        <fullName evidence="4">Uncharacterized protein</fullName>
    </submittedName>
</protein>
<evidence type="ECO:0000256" key="1">
    <source>
        <dbReference type="SAM" id="MobiDB-lite"/>
    </source>
</evidence>
<proteinExistence type="predicted"/>